<proteinExistence type="predicted"/>
<feature type="signal peptide" evidence="1">
    <location>
        <begin position="1"/>
        <end position="24"/>
    </location>
</feature>
<evidence type="ECO:0000313" key="3">
    <source>
        <dbReference type="Proteomes" id="UP000309174"/>
    </source>
</evidence>
<dbReference type="EMBL" id="VCKW01000134">
    <property type="protein sequence ID" value="TMQ94218.1"/>
    <property type="molecule type" value="Genomic_DNA"/>
</dbReference>
<keyword evidence="1" id="KW-0732">Signal</keyword>
<dbReference type="OrthoDB" id="3447380at2"/>
<dbReference type="AlphaFoldDB" id="A0A5C4J7A4"/>
<reference evidence="2 3" key="1">
    <citation type="submission" date="2019-05" db="EMBL/GenBank/DDBJ databases">
        <title>Draft genome sequence of Actinomadura sp. 14C53.</title>
        <authorList>
            <person name="Saricaoglu S."/>
            <person name="Isik K."/>
        </authorList>
    </citation>
    <scope>NUCLEOTIDE SEQUENCE [LARGE SCALE GENOMIC DNA]</scope>
    <source>
        <strain evidence="2 3">14C53</strain>
    </source>
</reference>
<keyword evidence="3" id="KW-1185">Reference proteome</keyword>
<organism evidence="2 3">
    <name type="scientific">Actinomadura soli</name>
    <dbReference type="NCBI Taxonomy" id="2508997"/>
    <lineage>
        <taxon>Bacteria</taxon>
        <taxon>Bacillati</taxon>
        <taxon>Actinomycetota</taxon>
        <taxon>Actinomycetes</taxon>
        <taxon>Streptosporangiales</taxon>
        <taxon>Thermomonosporaceae</taxon>
        <taxon>Actinomadura</taxon>
    </lineage>
</organism>
<name>A0A5C4J7A4_9ACTN</name>
<protein>
    <submittedName>
        <fullName evidence="2">Uncharacterized protein</fullName>
    </submittedName>
</protein>
<evidence type="ECO:0000256" key="1">
    <source>
        <dbReference type="SAM" id="SignalP"/>
    </source>
</evidence>
<evidence type="ECO:0000313" key="2">
    <source>
        <dbReference type="EMBL" id="TMQ94218.1"/>
    </source>
</evidence>
<gene>
    <name evidence="2" type="ORF">ETD83_24290</name>
</gene>
<dbReference type="RefSeq" id="WP_138647467.1">
    <property type="nucleotide sequence ID" value="NZ_VCKW01000134.1"/>
</dbReference>
<dbReference type="Proteomes" id="UP000309174">
    <property type="component" value="Unassembled WGS sequence"/>
</dbReference>
<sequence length="194" mass="21256">MRRSFALLAALAVMPSLAVAPAAAAVPLRVNDTRVLSPGATTKIEVAAQSGIDITKVRAVAAVRITKQRLKTRLTFSIPERLTGPSDHVDVRYRTRILDFNAAPEPVNKGGTVTVVGTLQRETTGWLTYASKAVKFYFLPKGSSTWTYMGTQTTDKSGRFRKGFKATQDGTWRAYSSATASYVATYREDYVDVR</sequence>
<accession>A0A5C4J7A4</accession>
<comment type="caution">
    <text evidence="2">The sequence shown here is derived from an EMBL/GenBank/DDBJ whole genome shotgun (WGS) entry which is preliminary data.</text>
</comment>
<feature type="chain" id="PRO_5039146424" evidence="1">
    <location>
        <begin position="25"/>
        <end position="194"/>
    </location>
</feature>